<feature type="transmembrane region" description="Helical" evidence="5">
    <location>
        <begin position="173"/>
        <end position="191"/>
    </location>
</feature>
<keyword evidence="7" id="KW-1185">Reference proteome</keyword>
<proteinExistence type="predicted"/>
<keyword evidence="3 5" id="KW-1133">Transmembrane helix</keyword>
<evidence type="ECO:0008006" key="8">
    <source>
        <dbReference type="Google" id="ProtNLM"/>
    </source>
</evidence>
<evidence type="ECO:0000256" key="4">
    <source>
        <dbReference type="ARBA" id="ARBA00023136"/>
    </source>
</evidence>
<dbReference type="PANTHER" id="PTHR48021">
    <property type="match status" value="1"/>
</dbReference>
<comment type="caution">
    <text evidence="6">The sequence shown here is derived from an EMBL/GenBank/DDBJ whole genome shotgun (WGS) entry which is preliminary data.</text>
</comment>
<name>A0A8K0FVV0_IGNLU</name>
<dbReference type="EMBL" id="VTPC01091182">
    <property type="protein sequence ID" value="KAF2879390.1"/>
    <property type="molecule type" value="Genomic_DNA"/>
</dbReference>
<dbReference type="GO" id="GO:0022857">
    <property type="term" value="F:transmembrane transporter activity"/>
    <property type="evidence" value="ECO:0007669"/>
    <property type="project" value="InterPro"/>
</dbReference>
<sequence length="642" mass="72116">MPESPYYLLMKGREDEVSKALTLLRWRNNVEKELLTLKADMAKQIPECGTLKALIMHLLLSIPQLVAANLTSLEEASYLTVIPTISMTITAPLFSTLIDAIGRKNCLLLVAVPQFIAWILTALAENIWIYYLATFFSGIGNAASYTIIPVYVCEIAEPTVRGTWGAYNDIKTAALICGCLPIIQILLFFYVPESPYYLLMKGRDDEASKTLTILRWRTNVEKEVLTLKEDVARQISESGTMKDLFSIISNRKALIMCVGMRIAQQFSGLSAFEMHTQYLFQQAGGDVSHEISAITVSGTLALSVSLSAFAVERFGRRPLMLFSSLGCALILTVETVYFSINIFTRVDVSNFGWLPLVGMLAYMVVCATGLGILPTLISGEVFSASIKSKAGDLGSVHYSEAMLQLLNSKNIEFVKKRAIRPTVSELRPIERYWVITKRYLRQNDQEAKTVQEFKQMWNAASRKISKNHVRRLMIQGKSKMGFLVDVPKAGFGNTNDSNTGRRFFHDPNLSAEITGVEVILEAISSGFKIDTKKFDTYCMETANVYVKLYSWQPMTPTLYKILMHDSLVIEKALLPIGQLSDFPLTHMRYAPRKTTKPFFKETLEMLLSDEPTQSMVDVFDEEESIIETEESLDEEPWLSTSG</sequence>
<dbReference type="Proteomes" id="UP000801492">
    <property type="component" value="Unassembled WGS sequence"/>
</dbReference>
<accession>A0A8K0FVV0</accession>
<comment type="subcellular location">
    <subcellularLocation>
        <location evidence="1">Membrane</location>
    </subcellularLocation>
</comment>
<dbReference type="Pfam" id="PF00083">
    <property type="entry name" value="Sugar_tr"/>
    <property type="match status" value="2"/>
</dbReference>
<dbReference type="AlphaFoldDB" id="A0A8K0FVV0"/>
<evidence type="ECO:0000256" key="1">
    <source>
        <dbReference type="ARBA" id="ARBA00004370"/>
    </source>
</evidence>
<evidence type="ECO:0000256" key="5">
    <source>
        <dbReference type="SAM" id="Phobius"/>
    </source>
</evidence>
<reference evidence="6" key="1">
    <citation type="submission" date="2019-08" db="EMBL/GenBank/DDBJ databases">
        <title>The genome of the North American firefly Photinus pyralis.</title>
        <authorList>
            <consortium name="Photinus pyralis genome working group"/>
            <person name="Fallon T.R."/>
            <person name="Sander Lower S.E."/>
            <person name="Weng J.-K."/>
        </authorList>
    </citation>
    <scope>NUCLEOTIDE SEQUENCE</scope>
    <source>
        <strain evidence="6">TRF0915ILg1</strain>
        <tissue evidence="6">Whole body</tissue>
    </source>
</reference>
<dbReference type="GO" id="GO:0003676">
    <property type="term" value="F:nucleic acid binding"/>
    <property type="evidence" value="ECO:0007669"/>
    <property type="project" value="InterPro"/>
</dbReference>
<dbReference type="Gene3D" id="1.20.1250.20">
    <property type="entry name" value="MFS general substrate transporter like domains"/>
    <property type="match status" value="1"/>
</dbReference>
<dbReference type="InterPro" id="IPR050549">
    <property type="entry name" value="MFS_Trehalose_Transporter"/>
</dbReference>
<keyword evidence="4 5" id="KW-0472">Membrane</keyword>
<protein>
    <recommendedName>
        <fullName evidence="8">Major facilitator superfamily (MFS) profile domain-containing protein</fullName>
    </recommendedName>
</protein>
<keyword evidence="2 5" id="KW-0812">Transmembrane</keyword>
<evidence type="ECO:0000313" key="6">
    <source>
        <dbReference type="EMBL" id="KAF2879390.1"/>
    </source>
</evidence>
<dbReference type="InterPro" id="IPR005828">
    <property type="entry name" value="MFS_sugar_transport-like"/>
</dbReference>
<feature type="transmembrane region" description="Helical" evidence="5">
    <location>
        <begin position="318"/>
        <end position="340"/>
    </location>
</feature>
<feature type="transmembrane region" description="Helical" evidence="5">
    <location>
        <begin position="129"/>
        <end position="152"/>
    </location>
</feature>
<dbReference type="InterPro" id="IPR036397">
    <property type="entry name" value="RNaseH_sf"/>
</dbReference>
<feature type="transmembrane region" description="Helical" evidence="5">
    <location>
        <begin position="106"/>
        <end position="123"/>
    </location>
</feature>
<gene>
    <name evidence="6" type="ORF">ILUMI_26785</name>
</gene>
<evidence type="ECO:0000256" key="2">
    <source>
        <dbReference type="ARBA" id="ARBA00022692"/>
    </source>
</evidence>
<dbReference type="OrthoDB" id="6133115at2759"/>
<dbReference type="InterPro" id="IPR036259">
    <property type="entry name" value="MFS_trans_sf"/>
</dbReference>
<evidence type="ECO:0000256" key="3">
    <source>
        <dbReference type="ARBA" id="ARBA00022989"/>
    </source>
</evidence>
<dbReference type="GO" id="GO:0016020">
    <property type="term" value="C:membrane"/>
    <property type="evidence" value="ECO:0007669"/>
    <property type="project" value="UniProtKB-SubCell"/>
</dbReference>
<evidence type="ECO:0000313" key="7">
    <source>
        <dbReference type="Proteomes" id="UP000801492"/>
    </source>
</evidence>
<dbReference type="PANTHER" id="PTHR48021:SF46">
    <property type="entry name" value="MAJOR FACILITATOR SUPERFAMILY (MFS) PROFILE DOMAIN-CONTAINING PROTEIN"/>
    <property type="match status" value="1"/>
</dbReference>
<feature type="transmembrane region" description="Helical" evidence="5">
    <location>
        <begin position="76"/>
        <end position="94"/>
    </location>
</feature>
<dbReference type="Gene3D" id="3.30.420.10">
    <property type="entry name" value="Ribonuclease H-like superfamily/Ribonuclease H"/>
    <property type="match status" value="1"/>
</dbReference>
<organism evidence="6 7">
    <name type="scientific">Ignelater luminosus</name>
    <name type="common">Cucubano</name>
    <name type="synonym">Pyrophorus luminosus</name>
    <dbReference type="NCBI Taxonomy" id="2038154"/>
    <lineage>
        <taxon>Eukaryota</taxon>
        <taxon>Metazoa</taxon>
        <taxon>Ecdysozoa</taxon>
        <taxon>Arthropoda</taxon>
        <taxon>Hexapoda</taxon>
        <taxon>Insecta</taxon>
        <taxon>Pterygota</taxon>
        <taxon>Neoptera</taxon>
        <taxon>Endopterygota</taxon>
        <taxon>Coleoptera</taxon>
        <taxon>Polyphaga</taxon>
        <taxon>Elateriformia</taxon>
        <taxon>Elateroidea</taxon>
        <taxon>Elateridae</taxon>
        <taxon>Agrypninae</taxon>
        <taxon>Pyrophorini</taxon>
        <taxon>Ignelater</taxon>
    </lineage>
</organism>
<dbReference type="SUPFAM" id="SSF103473">
    <property type="entry name" value="MFS general substrate transporter"/>
    <property type="match status" value="1"/>
</dbReference>
<feature type="transmembrane region" description="Helical" evidence="5">
    <location>
        <begin position="352"/>
        <end position="377"/>
    </location>
</feature>